<keyword evidence="3" id="KW-0812">Transmembrane</keyword>
<sequence length="294" mass="32797">MGIPKNPGGGGVEGGVDMLSERVRMMRDSLQKSRSITENVVNILGSFDHHLSALETAMRPTQRLAKKDNSSKQTKSLQMKSILLFIFLAIFLPLSVLATCTTDTPGNQGLREYVLDINHNPVNTSSRYFIVPAHYTMKGGGLRLADLGDQPQHICPTSVVQSEAVTDDGIVVYFGPLDPNEQKILRFTPLNIRFYVDNILCDNLTVWKVDNFDKPVSLRLQTISTGAKPRDPTDLSSWFRIEPFNSDYKIVFCLHGNCHNIGFVDQSGYTRLVLSKDPMVFNFKVDPFIGKAEA</sequence>
<dbReference type="PRINTS" id="PR00291">
    <property type="entry name" value="KUNITZINHBTR"/>
</dbReference>
<reference evidence="4 5" key="1">
    <citation type="journal article" date="2021" name="BMC Genomics">
        <title>Datura genome reveals duplications of psychoactive alkaloid biosynthetic genes and high mutation rate following tissue culture.</title>
        <authorList>
            <person name="Rajewski A."/>
            <person name="Carter-House D."/>
            <person name="Stajich J."/>
            <person name="Litt A."/>
        </authorList>
    </citation>
    <scope>NUCLEOTIDE SEQUENCE [LARGE SCALE GENOMIC DNA]</scope>
    <source>
        <strain evidence="4">AR-01</strain>
    </source>
</reference>
<dbReference type="InterPro" id="IPR002160">
    <property type="entry name" value="Prot_inh_Kunz-lg"/>
</dbReference>
<evidence type="ECO:0000313" key="5">
    <source>
        <dbReference type="Proteomes" id="UP000823775"/>
    </source>
</evidence>
<keyword evidence="3" id="KW-0472">Membrane</keyword>
<keyword evidence="2" id="KW-0646">Protease inhibitor</keyword>
<dbReference type="Proteomes" id="UP000823775">
    <property type="component" value="Unassembled WGS sequence"/>
</dbReference>
<comment type="caution">
    <text evidence="4">The sequence shown here is derived from an EMBL/GenBank/DDBJ whole genome shotgun (WGS) entry which is preliminary data.</text>
</comment>
<gene>
    <name evidence="4" type="ORF">HAX54_031614</name>
</gene>
<keyword evidence="3" id="KW-1133">Transmembrane helix</keyword>
<dbReference type="CDD" id="cd00178">
    <property type="entry name" value="beta-trefoil_STI"/>
    <property type="match status" value="1"/>
</dbReference>
<feature type="transmembrane region" description="Helical" evidence="3">
    <location>
        <begin position="81"/>
        <end position="98"/>
    </location>
</feature>
<evidence type="ECO:0000256" key="1">
    <source>
        <dbReference type="ARBA" id="ARBA00005440"/>
    </source>
</evidence>
<dbReference type="Gene3D" id="2.80.10.50">
    <property type="match status" value="1"/>
</dbReference>
<protein>
    <recommendedName>
        <fullName evidence="6">Miraculin-like</fullName>
    </recommendedName>
</protein>
<name>A0ABS8SC04_DATST</name>
<proteinExistence type="inferred from homology"/>
<accession>A0ABS8SC04</accession>
<dbReference type="PANTHER" id="PTHR33107:SF39">
    <property type="entry name" value="KUNITZ-TYPE SERINE PROTEASE INHIBITOR DRTI-LIKE"/>
    <property type="match status" value="1"/>
</dbReference>
<dbReference type="InterPro" id="IPR056368">
    <property type="entry name" value="KTI1"/>
</dbReference>
<organism evidence="4 5">
    <name type="scientific">Datura stramonium</name>
    <name type="common">Jimsonweed</name>
    <name type="synonym">Common thornapple</name>
    <dbReference type="NCBI Taxonomy" id="4076"/>
    <lineage>
        <taxon>Eukaryota</taxon>
        <taxon>Viridiplantae</taxon>
        <taxon>Streptophyta</taxon>
        <taxon>Embryophyta</taxon>
        <taxon>Tracheophyta</taxon>
        <taxon>Spermatophyta</taxon>
        <taxon>Magnoliopsida</taxon>
        <taxon>eudicotyledons</taxon>
        <taxon>Gunneridae</taxon>
        <taxon>Pentapetalae</taxon>
        <taxon>asterids</taxon>
        <taxon>lamiids</taxon>
        <taxon>Solanales</taxon>
        <taxon>Solanaceae</taxon>
        <taxon>Solanoideae</taxon>
        <taxon>Datureae</taxon>
        <taxon>Datura</taxon>
    </lineage>
</organism>
<dbReference type="SUPFAM" id="SSF50386">
    <property type="entry name" value="STI-like"/>
    <property type="match status" value="1"/>
</dbReference>
<dbReference type="Pfam" id="PF00197">
    <property type="entry name" value="Kunitz_legume"/>
    <property type="match status" value="1"/>
</dbReference>
<evidence type="ECO:0000256" key="3">
    <source>
        <dbReference type="SAM" id="Phobius"/>
    </source>
</evidence>
<dbReference type="EMBL" id="JACEIK010000400">
    <property type="protein sequence ID" value="MCD7456382.1"/>
    <property type="molecule type" value="Genomic_DNA"/>
</dbReference>
<keyword evidence="5" id="KW-1185">Reference proteome</keyword>
<dbReference type="InterPro" id="IPR011065">
    <property type="entry name" value="Kunitz_inhibitor_STI-like_sf"/>
</dbReference>
<dbReference type="SMART" id="SM00452">
    <property type="entry name" value="STI"/>
    <property type="match status" value="1"/>
</dbReference>
<evidence type="ECO:0000256" key="2">
    <source>
        <dbReference type="ARBA" id="ARBA00022690"/>
    </source>
</evidence>
<evidence type="ECO:0000313" key="4">
    <source>
        <dbReference type="EMBL" id="MCD7456382.1"/>
    </source>
</evidence>
<evidence type="ECO:0008006" key="6">
    <source>
        <dbReference type="Google" id="ProtNLM"/>
    </source>
</evidence>
<dbReference type="PANTHER" id="PTHR33107">
    <property type="entry name" value="KUNITZ TRYPSIN INHIBITOR 2"/>
    <property type="match status" value="1"/>
</dbReference>
<comment type="similarity">
    <text evidence="1">Belongs to the protease inhibitor I3 (leguminous Kunitz-type inhibitor) family.</text>
</comment>